<name>A0A182KDS7_9DIPT</name>
<evidence type="ECO:0000313" key="2">
    <source>
        <dbReference type="EnsemblMetazoa" id="ACHR008914-PA"/>
    </source>
</evidence>
<feature type="compositionally biased region" description="Gly residues" evidence="1">
    <location>
        <begin position="26"/>
        <end position="35"/>
    </location>
</feature>
<evidence type="ECO:0000256" key="1">
    <source>
        <dbReference type="SAM" id="MobiDB-lite"/>
    </source>
</evidence>
<reference evidence="3" key="1">
    <citation type="submission" date="2013-03" db="EMBL/GenBank/DDBJ databases">
        <title>The Genome Sequence of Anopheles christyi ACHKN1017.</title>
        <authorList>
            <consortium name="The Broad Institute Genomics Platform"/>
            <person name="Neafsey D.E."/>
            <person name="Besansky N."/>
            <person name="Walker B."/>
            <person name="Young S.K."/>
            <person name="Zeng Q."/>
            <person name="Gargeya S."/>
            <person name="Fitzgerald M."/>
            <person name="Haas B."/>
            <person name="Abouelleil A."/>
            <person name="Allen A.W."/>
            <person name="Alvarado L."/>
            <person name="Arachchi H.M."/>
            <person name="Berlin A.M."/>
            <person name="Chapman S.B."/>
            <person name="Gainer-Dewar J."/>
            <person name="Goldberg J."/>
            <person name="Griggs A."/>
            <person name="Gujja S."/>
            <person name="Hansen M."/>
            <person name="Howarth C."/>
            <person name="Imamovic A."/>
            <person name="Ireland A."/>
            <person name="Larimer J."/>
            <person name="McCowan C."/>
            <person name="Murphy C."/>
            <person name="Pearson M."/>
            <person name="Poon T.W."/>
            <person name="Priest M."/>
            <person name="Roberts A."/>
            <person name="Saif S."/>
            <person name="Shea T."/>
            <person name="Sisk P."/>
            <person name="Sykes S."/>
            <person name="Wortman J."/>
            <person name="Nusbaum C."/>
            <person name="Birren B."/>
        </authorList>
    </citation>
    <scope>NUCLEOTIDE SEQUENCE [LARGE SCALE GENOMIC DNA]</scope>
    <source>
        <strain evidence="3">ACHKN1017</strain>
    </source>
</reference>
<dbReference type="EnsemblMetazoa" id="ACHR008914-RA">
    <property type="protein sequence ID" value="ACHR008914-PA"/>
    <property type="gene ID" value="ACHR008914"/>
</dbReference>
<keyword evidence="3" id="KW-1185">Reference proteome</keyword>
<feature type="compositionally biased region" description="Polar residues" evidence="1">
    <location>
        <begin position="59"/>
        <end position="91"/>
    </location>
</feature>
<dbReference type="Proteomes" id="UP000075881">
    <property type="component" value="Unassembled WGS sequence"/>
</dbReference>
<organism evidence="2 3">
    <name type="scientific">Anopheles christyi</name>
    <dbReference type="NCBI Taxonomy" id="43041"/>
    <lineage>
        <taxon>Eukaryota</taxon>
        <taxon>Metazoa</taxon>
        <taxon>Ecdysozoa</taxon>
        <taxon>Arthropoda</taxon>
        <taxon>Hexapoda</taxon>
        <taxon>Insecta</taxon>
        <taxon>Pterygota</taxon>
        <taxon>Neoptera</taxon>
        <taxon>Endopterygota</taxon>
        <taxon>Diptera</taxon>
        <taxon>Nematocera</taxon>
        <taxon>Culicoidea</taxon>
        <taxon>Culicidae</taxon>
        <taxon>Anophelinae</taxon>
        <taxon>Anopheles</taxon>
    </lineage>
</organism>
<accession>A0A182KDS7</accession>
<reference evidence="2" key="2">
    <citation type="submission" date="2020-05" db="UniProtKB">
        <authorList>
            <consortium name="EnsemblMetazoa"/>
        </authorList>
    </citation>
    <scope>IDENTIFICATION</scope>
    <source>
        <strain evidence="2">ACHKN1017</strain>
    </source>
</reference>
<protein>
    <submittedName>
        <fullName evidence="2">Uncharacterized protein</fullName>
    </submittedName>
</protein>
<dbReference type="VEuPathDB" id="VectorBase:ACHR008914"/>
<evidence type="ECO:0000313" key="3">
    <source>
        <dbReference type="Proteomes" id="UP000075881"/>
    </source>
</evidence>
<sequence>MESKKLQQLQQANSHLAPIPQMKPPQGGGGGGYQHPGGYDYGATGTAPGRSAMFPPNAAQYQNYGQPHPSSLRSPYSTGSPKSSLSTNTRPTMRRCPSWSYSFSSCSERKYSSR</sequence>
<proteinExistence type="predicted"/>
<feature type="compositionally biased region" description="Polar residues" evidence="1">
    <location>
        <begin position="1"/>
        <end position="14"/>
    </location>
</feature>
<feature type="region of interest" description="Disordered" evidence="1">
    <location>
        <begin position="1"/>
        <end position="97"/>
    </location>
</feature>
<dbReference type="AlphaFoldDB" id="A0A182KDS7"/>